<keyword evidence="2" id="KW-0472">Membrane</keyword>
<feature type="coiled-coil region" evidence="1">
    <location>
        <begin position="8"/>
        <end position="77"/>
    </location>
</feature>
<sequence length="395" mass="45282">MAGFEHLTDMLKAKNKNLLATVQDLQERKNYLRHLTKNAEFRLSECQAENENMYADIHALQENEKVMKKTNKNLTAEVDLQRRIGNLRKEMCGLQYQSNESQEELRDRDEVKQDQVKSLINKLQAELSKLTTAPHYRQEHEEFLNKEKNIVMDDLAQLEFHTEKQNKRRQDLKTTVQDLHYEFEEAQQLLLKKDKLIIEKKREINYNQQVIKKCYTLTMNLKKSLGDLMVQMMRRQKGNNKASIDYLRAESWTLDSLAVEVLLQESPAMKILLQDSRPVEVLLQESPAAEVLLQESPAAEVLLQESPAAEVLLQESPAVEVLFQETQAAEVLLLEAPAVEVLLPESAALQETPATEPSWRYYGKRLLIVGLCTAGITAVGILISAAMPTTDVQLR</sequence>
<evidence type="ECO:0000313" key="4">
    <source>
        <dbReference type="Proteomes" id="UP000246464"/>
    </source>
</evidence>
<reference evidence="3 4" key="1">
    <citation type="submission" date="2017-12" db="EMBL/GenBank/DDBJ databases">
        <title>Integrating genomic resources of turbot (Scophthalmus maximus) in depth evaluation of genetic and physical mapping variation across individuals.</title>
        <authorList>
            <person name="Martinez P."/>
        </authorList>
    </citation>
    <scope>NUCLEOTIDE SEQUENCE [LARGE SCALE GENOMIC DNA]</scope>
</reference>
<keyword evidence="4" id="KW-1185">Reference proteome</keyword>
<keyword evidence="2" id="KW-0812">Transmembrane</keyword>
<gene>
    <name evidence="3" type="ORF">SMAX5B_006268</name>
</gene>
<keyword evidence="1" id="KW-0175">Coiled coil</keyword>
<evidence type="ECO:0000256" key="2">
    <source>
        <dbReference type="SAM" id="Phobius"/>
    </source>
</evidence>
<feature type="transmembrane region" description="Helical" evidence="2">
    <location>
        <begin position="366"/>
        <end position="387"/>
    </location>
</feature>
<evidence type="ECO:0000313" key="3">
    <source>
        <dbReference type="EMBL" id="AWP04270.1"/>
    </source>
</evidence>
<dbReference type="Proteomes" id="UP000246464">
    <property type="component" value="Chromosome 7"/>
</dbReference>
<dbReference type="EMBL" id="CP026249">
    <property type="protein sequence ID" value="AWP04270.1"/>
    <property type="molecule type" value="Genomic_DNA"/>
</dbReference>
<protein>
    <submittedName>
        <fullName evidence="3">Putative trichohyalin-like</fullName>
    </submittedName>
</protein>
<accession>A0A2U9BKH5</accession>
<name>A0A2U9BKH5_SCOMX</name>
<proteinExistence type="predicted"/>
<dbReference type="AlphaFoldDB" id="A0A2U9BKH5"/>
<evidence type="ECO:0000256" key="1">
    <source>
        <dbReference type="SAM" id="Coils"/>
    </source>
</evidence>
<keyword evidence="2" id="KW-1133">Transmembrane helix</keyword>
<organism evidence="3 4">
    <name type="scientific">Scophthalmus maximus</name>
    <name type="common">Turbot</name>
    <name type="synonym">Psetta maxima</name>
    <dbReference type="NCBI Taxonomy" id="52904"/>
    <lineage>
        <taxon>Eukaryota</taxon>
        <taxon>Metazoa</taxon>
        <taxon>Chordata</taxon>
        <taxon>Craniata</taxon>
        <taxon>Vertebrata</taxon>
        <taxon>Euteleostomi</taxon>
        <taxon>Actinopterygii</taxon>
        <taxon>Neopterygii</taxon>
        <taxon>Teleostei</taxon>
        <taxon>Neoteleostei</taxon>
        <taxon>Acanthomorphata</taxon>
        <taxon>Carangaria</taxon>
        <taxon>Pleuronectiformes</taxon>
        <taxon>Pleuronectoidei</taxon>
        <taxon>Scophthalmidae</taxon>
        <taxon>Scophthalmus</taxon>
    </lineage>
</organism>